<proteinExistence type="predicted"/>
<dbReference type="Proteomes" id="UP000796880">
    <property type="component" value="Unassembled WGS sequence"/>
</dbReference>
<name>A0A8K0HJL3_9ROSA</name>
<sequence length="104" mass="12259">MVPSHIYVLENSLENTTTLLLDLEYLINISYVDDTEVFKRWQLYVVPMSKLRLLMICCMAKVLIIEYENGNIVREMMKDNDDLVQYKVGILSCHYLNPFYTAEN</sequence>
<dbReference type="AlphaFoldDB" id="A0A8K0HJL3"/>
<reference evidence="1" key="1">
    <citation type="submission" date="2020-03" db="EMBL/GenBank/DDBJ databases">
        <title>A high-quality chromosome-level genome assembly of a woody plant with both climbing and erect habits, Rhamnella rubrinervis.</title>
        <authorList>
            <person name="Lu Z."/>
            <person name="Yang Y."/>
            <person name="Zhu X."/>
            <person name="Sun Y."/>
        </authorList>
    </citation>
    <scope>NUCLEOTIDE SEQUENCE</scope>
    <source>
        <strain evidence="1">BYM</strain>
        <tissue evidence="1">Leaf</tissue>
    </source>
</reference>
<dbReference type="InterPro" id="IPR041235">
    <property type="entry name" value="Exp1_repeat_2"/>
</dbReference>
<dbReference type="Gene3D" id="1.25.10.10">
    <property type="entry name" value="Leucine-rich Repeat Variant"/>
    <property type="match status" value="1"/>
</dbReference>
<protein>
    <submittedName>
        <fullName evidence="1">Uncharacterized protein</fullName>
    </submittedName>
</protein>
<dbReference type="OrthoDB" id="1725789at2759"/>
<dbReference type="Pfam" id="PF18784">
    <property type="entry name" value="CRM1_repeat_2"/>
    <property type="match status" value="1"/>
</dbReference>
<evidence type="ECO:0000313" key="1">
    <source>
        <dbReference type="EMBL" id="KAF3453912.1"/>
    </source>
</evidence>
<dbReference type="EMBL" id="VOIH02000002">
    <property type="protein sequence ID" value="KAF3453912.1"/>
    <property type="molecule type" value="Genomic_DNA"/>
</dbReference>
<evidence type="ECO:0000313" key="2">
    <source>
        <dbReference type="Proteomes" id="UP000796880"/>
    </source>
</evidence>
<comment type="caution">
    <text evidence="1">The sequence shown here is derived from an EMBL/GenBank/DDBJ whole genome shotgun (WGS) entry which is preliminary data.</text>
</comment>
<gene>
    <name evidence="1" type="ORF">FNV43_RR04353</name>
</gene>
<keyword evidence="2" id="KW-1185">Reference proteome</keyword>
<accession>A0A8K0HJL3</accession>
<dbReference type="InterPro" id="IPR011989">
    <property type="entry name" value="ARM-like"/>
</dbReference>
<organism evidence="1 2">
    <name type="scientific">Rhamnella rubrinervis</name>
    <dbReference type="NCBI Taxonomy" id="2594499"/>
    <lineage>
        <taxon>Eukaryota</taxon>
        <taxon>Viridiplantae</taxon>
        <taxon>Streptophyta</taxon>
        <taxon>Embryophyta</taxon>
        <taxon>Tracheophyta</taxon>
        <taxon>Spermatophyta</taxon>
        <taxon>Magnoliopsida</taxon>
        <taxon>eudicotyledons</taxon>
        <taxon>Gunneridae</taxon>
        <taxon>Pentapetalae</taxon>
        <taxon>rosids</taxon>
        <taxon>fabids</taxon>
        <taxon>Rosales</taxon>
        <taxon>Rhamnaceae</taxon>
        <taxon>rhamnoid group</taxon>
        <taxon>Rhamneae</taxon>
        <taxon>Rhamnella</taxon>
    </lineage>
</organism>